<gene>
    <name evidence="9" type="primary">LOC101508234</name>
</gene>
<evidence type="ECO:0000259" key="6">
    <source>
        <dbReference type="Pfam" id="PF00150"/>
    </source>
</evidence>
<dbReference type="STRING" id="3827.A0A1S2Y765"/>
<keyword evidence="8" id="KW-1185">Reference proteome</keyword>
<dbReference type="GO" id="GO:0005737">
    <property type="term" value="C:cytoplasm"/>
    <property type="evidence" value="ECO:0007669"/>
    <property type="project" value="TreeGrafter"/>
</dbReference>
<reference evidence="9" key="2">
    <citation type="submission" date="2025-08" db="UniProtKB">
        <authorList>
            <consortium name="RefSeq"/>
        </authorList>
    </citation>
    <scope>IDENTIFICATION</scope>
    <source>
        <tissue evidence="9">Etiolated seedlings</tissue>
    </source>
</reference>
<feature type="chain" id="PRO_5010167947" evidence="5">
    <location>
        <begin position="26"/>
        <end position="497"/>
    </location>
</feature>
<dbReference type="InterPro" id="IPR008999">
    <property type="entry name" value="Actin-crosslinking"/>
</dbReference>
<evidence type="ECO:0000256" key="2">
    <source>
        <dbReference type="ARBA" id="ARBA00022801"/>
    </source>
</evidence>
<evidence type="ECO:0000256" key="4">
    <source>
        <dbReference type="RuleBase" id="RU361153"/>
    </source>
</evidence>
<dbReference type="InterPro" id="IPR057232">
    <property type="entry name" value="DUF7910"/>
</dbReference>
<dbReference type="PANTHER" id="PTHR10551:SF37">
    <property type="entry name" value="GLYCOSIDE HYDROLASE FAMILY 5 PROTEIN"/>
    <property type="match status" value="1"/>
</dbReference>
<dbReference type="Pfam" id="PF00150">
    <property type="entry name" value="Cellulase"/>
    <property type="match status" value="1"/>
</dbReference>
<dbReference type="RefSeq" id="XP_004499668.1">
    <property type="nucleotide sequence ID" value="XM_004499611.3"/>
</dbReference>
<dbReference type="CDD" id="cd00257">
    <property type="entry name" value="beta-trefoil_FSCN-like"/>
    <property type="match status" value="1"/>
</dbReference>
<dbReference type="GO" id="GO:0016477">
    <property type="term" value="P:cell migration"/>
    <property type="evidence" value="ECO:0007669"/>
    <property type="project" value="TreeGrafter"/>
</dbReference>
<dbReference type="Gene3D" id="3.20.20.80">
    <property type="entry name" value="Glycosidases"/>
    <property type="match status" value="1"/>
</dbReference>
<accession>A0A1S2Y765</accession>
<dbReference type="OrthoDB" id="62120at2759"/>
<dbReference type="FunFam" id="3.20.20.80:FF:000067">
    <property type="entry name" value="Glucan 1,3-beta-glucosidase A"/>
    <property type="match status" value="1"/>
</dbReference>
<reference evidence="8" key="1">
    <citation type="journal article" date="2013" name="Nat. Biotechnol.">
        <title>Draft genome sequence of chickpea (Cicer arietinum) provides a resource for trait improvement.</title>
        <authorList>
            <person name="Varshney R.K."/>
            <person name="Song C."/>
            <person name="Saxena R.K."/>
            <person name="Azam S."/>
            <person name="Yu S."/>
            <person name="Sharpe A.G."/>
            <person name="Cannon S."/>
            <person name="Baek J."/>
            <person name="Rosen B.D."/>
            <person name="Tar'an B."/>
            <person name="Millan T."/>
            <person name="Zhang X."/>
            <person name="Ramsay L.D."/>
            <person name="Iwata A."/>
            <person name="Wang Y."/>
            <person name="Nelson W."/>
            <person name="Farmer A.D."/>
            <person name="Gaur P.M."/>
            <person name="Soderlund C."/>
            <person name="Penmetsa R.V."/>
            <person name="Xu C."/>
            <person name="Bharti A.K."/>
            <person name="He W."/>
            <person name="Winter P."/>
            <person name="Zhao S."/>
            <person name="Hane J.K."/>
            <person name="Carrasquilla-Garcia N."/>
            <person name="Condie J.A."/>
            <person name="Upadhyaya H.D."/>
            <person name="Luo M.C."/>
            <person name="Thudi M."/>
            <person name="Gowda C.L."/>
            <person name="Singh N.P."/>
            <person name="Lichtenzveig J."/>
            <person name="Gali K.K."/>
            <person name="Rubio J."/>
            <person name="Nadarajan N."/>
            <person name="Dolezel J."/>
            <person name="Bansal K.C."/>
            <person name="Xu X."/>
            <person name="Edwards D."/>
            <person name="Zhang G."/>
            <person name="Kahl G."/>
            <person name="Gil J."/>
            <person name="Singh K.B."/>
            <person name="Datta S.K."/>
            <person name="Jackson S.A."/>
            <person name="Wang J."/>
            <person name="Cook D.R."/>
        </authorList>
    </citation>
    <scope>NUCLEOTIDE SEQUENCE [LARGE SCALE GENOMIC DNA]</scope>
    <source>
        <strain evidence="8">cv. CDC Frontier</strain>
    </source>
</reference>
<evidence type="ECO:0000313" key="9">
    <source>
        <dbReference type="RefSeq" id="XP_004499668.1"/>
    </source>
</evidence>
<dbReference type="PaxDb" id="3827-XP_004499668.1"/>
<keyword evidence="3 4" id="KW-0326">Glycosidase</keyword>
<dbReference type="InterPro" id="IPR017853">
    <property type="entry name" value="GH"/>
</dbReference>
<dbReference type="FunFam" id="2.80.10.50:FF:000056">
    <property type="entry name" value="Glucan 1,3-beta-glucosidase A"/>
    <property type="match status" value="1"/>
</dbReference>
<dbReference type="GO" id="GO:0051015">
    <property type="term" value="F:actin filament binding"/>
    <property type="evidence" value="ECO:0007669"/>
    <property type="project" value="InterPro"/>
</dbReference>
<feature type="domain" description="DUF7910" evidence="7">
    <location>
        <begin position="55"/>
        <end position="194"/>
    </location>
</feature>
<protein>
    <submittedName>
        <fullName evidence="9">Probable glucan 1,3-beta-glucosidase A</fullName>
    </submittedName>
</protein>
<dbReference type="InterPro" id="IPR010431">
    <property type="entry name" value="Fascin"/>
</dbReference>
<dbReference type="GO" id="GO:0051017">
    <property type="term" value="P:actin filament bundle assembly"/>
    <property type="evidence" value="ECO:0007669"/>
    <property type="project" value="TreeGrafter"/>
</dbReference>
<organism evidence="8 9">
    <name type="scientific">Cicer arietinum</name>
    <name type="common">Chickpea</name>
    <name type="synonym">Garbanzo</name>
    <dbReference type="NCBI Taxonomy" id="3827"/>
    <lineage>
        <taxon>Eukaryota</taxon>
        <taxon>Viridiplantae</taxon>
        <taxon>Streptophyta</taxon>
        <taxon>Embryophyta</taxon>
        <taxon>Tracheophyta</taxon>
        <taxon>Spermatophyta</taxon>
        <taxon>Magnoliopsida</taxon>
        <taxon>eudicotyledons</taxon>
        <taxon>Gunneridae</taxon>
        <taxon>Pentapetalae</taxon>
        <taxon>rosids</taxon>
        <taxon>fabids</taxon>
        <taxon>Fabales</taxon>
        <taxon>Fabaceae</taxon>
        <taxon>Papilionoideae</taxon>
        <taxon>50 kb inversion clade</taxon>
        <taxon>NPAAA clade</taxon>
        <taxon>Hologalegina</taxon>
        <taxon>IRL clade</taxon>
        <taxon>Cicereae</taxon>
        <taxon>Cicer</taxon>
    </lineage>
</organism>
<dbReference type="Pfam" id="PF25490">
    <property type="entry name" value="DUF7910"/>
    <property type="match status" value="1"/>
</dbReference>
<dbReference type="SUPFAM" id="SSF51445">
    <property type="entry name" value="(Trans)glycosidases"/>
    <property type="match status" value="1"/>
</dbReference>
<sequence>MKYPNYYLSFLLTLCLSCPHSLLLAQNFPYKAVNLGNWLVSEGWMLPSLFEGIINKDLLDGTQVQLQSTKFQKYLSAEGGGGNIIVANRSSASGWETFRLWRVDESSFNFRVFNKDFVGIDNQGGGNNIVAIANSPSNQETFQIIRNNEDPLKIRIKASNGLFLQAKTETLVTADYQGTSWEESDPSVFNMNIVRTLQGEYQLTNGYGPDKAPQVLRDHWSSYITEDDFKFMSQNGLNAVRIPIGWWMAQDPNPPKPFVGGSSEALDNAFTWAQNHNMKVIVDLHAVEGSQNGNDHSGARDGYVEWGDSFIRQTVSVIEFIAKRYGNRPSLGGIELMNEPQGVNLDSLKKYYKEAYNVVRKYNPNAYVIMSNPLDADSKVLLSFVSGFDKIVLDVHYYNLFSDTFNGMSVQQNIDYITSERAPDLSGVSSTNALSFVGEWTGEWSIQGASMQDYQRYAQAQLDVYSRATFGWAYWAYKCRNNHWSLKWMIENGYIKL</sequence>
<evidence type="ECO:0000259" key="7">
    <source>
        <dbReference type="Pfam" id="PF25490"/>
    </source>
</evidence>
<dbReference type="InterPro" id="IPR001547">
    <property type="entry name" value="Glyco_hydro_5"/>
</dbReference>
<dbReference type="PANTHER" id="PTHR10551">
    <property type="entry name" value="FASCIN"/>
    <property type="match status" value="1"/>
</dbReference>
<keyword evidence="2 4" id="KW-0378">Hydrolase</keyword>
<dbReference type="SUPFAM" id="SSF50405">
    <property type="entry name" value="Actin-crosslinking proteins"/>
    <property type="match status" value="1"/>
</dbReference>
<keyword evidence="5" id="KW-0732">Signal</keyword>
<dbReference type="eggNOG" id="ENOG502QPYU">
    <property type="taxonomic scope" value="Eukaryota"/>
</dbReference>
<dbReference type="Gene3D" id="2.80.10.50">
    <property type="match status" value="1"/>
</dbReference>
<evidence type="ECO:0000256" key="1">
    <source>
        <dbReference type="ARBA" id="ARBA00005641"/>
    </source>
</evidence>
<dbReference type="GO" id="GO:0000272">
    <property type="term" value="P:polysaccharide catabolic process"/>
    <property type="evidence" value="ECO:0007669"/>
    <property type="project" value="InterPro"/>
</dbReference>
<comment type="similarity">
    <text evidence="1 4">Belongs to the glycosyl hydrolase 5 (cellulase A) family.</text>
</comment>
<evidence type="ECO:0000256" key="5">
    <source>
        <dbReference type="SAM" id="SignalP"/>
    </source>
</evidence>
<dbReference type="Proteomes" id="UP000087171">
    <property type="component" value="Chromosome Ca5"/>
</dbReference>
<dbReference type="GO" id="GO:0007163">
    <property type="term" value="P:establishment or maintenance of cell polarity"/>
    <property type="evidence" value="ECO:0007669"/>
    <property type="project" value="TreeGrafter"/>
</dbReference>
<name>A0A1S2Y765_CICAR</name>
<dbReference type="KEGG" id="cam:101508234"/>
<feature type="signal peptide" evidence="5">
    <location>
        <begin position="1"/>
        <end position="25"/>
    </location>
</feature>
<dbReference type="AlphaFoldDB" id="A0A1S2Y765"/>
<feature type="domain" description="Glycoside hydrolase family 5" evidence="6">
    <location>
        <begin position="218"/>
        <end position="478"/>
    </location>
</feature>
<dbReference type="GeneID" id="101508234"/>
<evidence type="ECO:0000313" key="8">
    <source>
        <dbReference type="Proteomes" id="UP000087171"/>
    </source>
</evidence>
<proteinExistence type="inferred from homology"/>
<dbReference type="GO" id="GO:0004553">
    <property type="term" value="F:hydrolase activity, hydrolyzing O-glycosyl compounds"/>
    <property type="evidence" value="ECO:0007669"/>
    <property type="project" value="InterPro"/>
</dbReference>
<evidence type="ECO:0000256" key="3">
    <source>
        <dbReference type="ARBA" id="ARBA00023295"/>
    </source>
</evidence>
<dbReference type="GO" id="GO:0015629">
    <property type="term" value="C:actin cytoskeleton"/>
    <property type="evidence" value="ECO:0007669"/>
    <property type="project" value="TreeGrafter"/>
</dbReference>